<evidence type="ECO:0000256" key="6">
    <source>
        <dbReference type="ARBA" id="ARBA00023127"/>
    </source>
</evidence>
<evidence type="ECO:0000259" key="12">
    <source>
        <dbReference type="SMART" id="SM00385"/>
    </source>
</evidence>
<dbReference type="EMBL" id="CVQH01011112">
    <property type="protein sequence ID" value="CRK19710.1"/>
    <property type="molecule type" value="Genomic_DNA"/>
</dbReference>
<reference evidence="14 15" key="1">
    <citation type="submission" date="2015-05" db="EMBL/GenBank/DDBJ databases">
        <authorList>
            <person name="Wang D.B."/>
            <person name="Wang M."/>
        </authorList>
    </citation>
    <scope>NUCLEOTIDE SEQUENCE [LARGE SCALE GENOMIC DNA]</scope>
    <source>
        <strain evidence="14">VL1</strain>
    </source>
</reference>
<feature type="region of interest" description="Disordered" evidence="10">
    <location>
        <begin position="79"/>
        <end position="189"/>
    </location>
</feature>
<evidence type="ECO:0000256" key="9">
    <source>
        <dbReference type="RuleBase" id="RU000383"/>
    </source>
</evidence>
<feature type="transmembrane region" description="Helical" evidence="11">
    <location>
        <begin position="706"/>
        <end position="725"/>
    </location>
</feature>
<dbReference type="Pfam" id="PF01569">
    <property type="entry name" value="PAP2"/>
    <property type="match status" value="1"/>
</dbReference>
<feature type="transmembrane region" description="Helical" evidence="11">
    <location>
        <begin position="920"/>
        <end position="941"/>
    </location>
</feature>
<proteinExistence type="inferred from homology"/>
<evidence type="ECO:0000256" key="3">
    <source>
        <dbReference type="ARBA" id="ARBA00022618"/>
    </source>
</evidence>
<evidence type="ECO:0000256" key="4">
    <source>
        <dbReference type="ARBA" id="ARBA00022692"/>
    </source>
</evidence>
<comment type="similarity">
    <text evidence="2">Belongs to the PA-phosphatase related phosphoesterase family.</text>
</comment>
<feature type="region of interest" description="Disordered" evidence="10">
    <location>
        <begin position="493"/>
        <end position="518"/>
    </location>
</feature>
<dbReference type="CDD" id="cd20568">
    <property type="entry name" value="CYCLIN_CLBs_yeast_rpt1"/>
    <property type="match status" value="1"/>
</dbReference>
<dbReference type="Gene3D" id="1.10.472.10">
    <property type="entry name" value="Cyclin-like"/>
    <property type="match status" value="2"/>
</dbReference>
<protein>
    <submittedName>
        <fullName evidence="14">Uncharacterized protein</fullName>
    </submittedName>
</protein>
<evidence type="ECO:0000256" key="7">
    <source>
        <dbReference type="ARBA" id="ARBA00023136"/>
    </source>
</evidence>
<comment type="similarity">
    <text evidence="9">Belongs to the cyclin family.</text>
</comment>
<dbReference type="InterPro" id="IPR000326">
    <property type="entry name" value="PAP2/HPO"/>
</dbReference>
<organism evidence="14 15">
    <name type="scientific">Verticillium longisporum</name>
    <name type="common">Verticillium dahliae var. longisporum</name>
    <dbReference type="NCBI Taxonomy" id="100787"/>
    <lineage>
        <taxon>Eukaryota</taxon>
        <taxon>Fungi</taxon>
        <taxon>Dikarya</taxon>
        <taxon>Ascomycota</taxon>
        <taxon>Pezizomycotina</taxon>
        <taxon>Sordariomycetes</taxon>
        <taxon>Hypocreomycetidae</taxon>
        <taxon>Glomerellales</taxon>
        <taxon>Plectosphaerellaceae</taxon>
        <taxon>Verticillium</taxon>
    </lineage>
</organism>
<keyword evidence="7 11" id="KW-0472">Membrane</keyword>
<feature type="domain" description="Cyclin C-terminal" evidence="13">
    <location>
        <begin position="363"/>
        <end position="477"/>
    </location>
</feature>
<feature type="domain" description="Cyclin-like" evidence="12">
    <location>
        <begin position="270"/>
        <end position="354"/>
    </location>
</feature>
<comment type="subcellular location">
    <subcellularLocation>
        <location evidence="1">Membrane</location>
        <topology evidence="1">Multi-pass membrane protein</topology>
    </subcellularLocation>
</comment>
<dbReference type="GO" id="GO:0006644">
    <property type="term" value="P:phospholipid metabolic process"/>
    <property type="evidence" value="ECO:0007669"/>
    <property type="project" value="InterPro"/>
</dbReference>
<name>A0A0G4LDA6_VERLO</name>
<feature type="compositionally biased region" description="Basic and acidic residues" evidence="10">
    <location>
        <begin position="133"/>
        <end position="144"/>
    </location>
</feature>
<dbReference type="STRING" id="100787.A0A0G4LDA6"/>
<dbReference type="Gene3D" id="1.20.144.10">
    <property type="entry name" value="Phosphatidic acid phosphatase type 2/haloperoxidase"/>
    <property type="match status" value="1"/>
</dbReference>
<keyword evidence="15" id="KW-1185">Reference proteome</keyword>
<evidence type="ECO:0000256" key="11">
    <source>
        <dbReference type="SAM" id="Phobius"/>
    </source>
</evidence>
<dbReference type="GO" id="GO:0046839">
    <property type="term" value="P:phospholipid dephosphorylation"/>
    <property type="evidence" value="ECO:0007669"/>
    <property type="project" value="TreeGrafter"/>
</dbReference>
<dbReference type="GO" id="GO:0016020">
    <property type="term" value="C:membrane"/>
    <property type="evidence" value="ECO:0007669"/>
    <property type="project" value="UniProtKB-SubCell"/>
</dbReference>
<evidence type="ECO:0000256" key="8">
    <source>
        <dbReference type="ARBA" id="ARBA00023306"/>
    </source>
</evidence>
<gene>
    <name evidence="14" type="ORF">BN1708_000375</name>
</gene>
<sequence>DSLPTTSGYVDHAAFLITAAKMPPARSVRTQRLVSNENDENSGSTRMTRAKAAAQGIDEPKKVLQTKKSALTANAQGIRRKRGALEDVSNVGKISNVEGKKAASKGSLVSKVAQPTGIQKQHSRATSTRPVHGTKDLKKPDAKRSGSGSIAAVPKRKVPSTTGSSLKEATPVDDGEPAQKKRVRAEDKVELVDASAPTVEVEPVAAAEPSLPAGVKDLDSEDLDDPLMVAEYANEIFEYLRDLECKSVPNPNYMEHQDDLEWKTRGILVDWLIEVHTRFTLLPETLFLAINIIDRFLSEKVVQLDRLQLVGVTAMFIAAKYEEVMSPHVGNFRKIADDGFTEGEILSAEQFLLSTLNYDLSYPNPMNFLRRISKADNYDIQCRTIGKYLTEISLLDHRFLAYRPSHVAAGAMYLARMILDRGEWDETIAYYAGYTEEEVEPVAHLMVDYLARPVVHEAFFKKYASKKFLKGQYTLRLPHCIVMLTMNSLNSDPLVGKENGRPLRHHGHTPLSGPDLDTGRRQSLRSILIMTMALPQALVYQPGYPSGFRHPLPPPPQKTTFAPSHPMPDSIPLTNLSVSPSSRPTYYKMPDSSSVQRKGRFTKPHDRSWTASLICSYVFDWVVLVLVAGAGGGLHLIEPNKRPFSLVDPNIAFPFTESETVPVWLLLVLNLFVPALIILLVCLIFVPGNTVPEGTPKSLVWKRKLWELHVGLLGLALAIVGAWFITNGMKNMFGKPRPDLLSRCEPDLANFQQYIIGGIASGSAAIPSNLNLEQLVGLGMLVSPDICKNTDSSKLDDGFRSYPSGHSSSAAAGLIYLSLFLASKFAVTIPFAANRGNATSQSAFPSRLQKGGSGLGPQDESLGTPGAVAEKALAEHNKMVTALRRQAAAPPIYLLCIVVVPFFLSVFISGSRWFDYRHHAFDILFGYLIGVLTSIFAFYYYHLPIRNGAGWAWGPRSHDKAWWSGVGSYSYATDKKDFIKISDEEEALGLQNYGRHSPSPSGSRATHRVFNGHAADHRDHGHEQADYFDPASETPSGRRLDSRQDGQSMGHFDPYTSAQAR</sequence>
<dbReference type="InterPro" id="IPR036915">
    <property type="entry name" value="Cyclin-like_sf"/>
</dbReference>
<feature type="region of interest" description="Disordered" evidence="10">
    <location>
        <begin position="25"/>
        <end position="60"/>
    </location>
</feature>
<dbReference type="Pfam" id="PF02984">
    <property type="entry name" value="Cyclin_C"/>
    <property type="match status" value="1"/>
</dbReference>
<dbReference type="InterPro" id="IPR036938">
    <property type="entry name" value="PAP2/HPO_sf"/>
</dbReference>
<dbReference type="PANTHER" id="PTHR10165">
    <property type="entry name" value="LIPID PHOSPHATE PHOSPHATASE"/>
    <property type="match status" value="1"/>
</dbReference>
<keyword evidence="6 9" id="KW-0195">Cyclin</keyword>
<feature type="transmembrane region" description="Helical" evidence="11">
    <location>
        <begin position="663"/>
        <end position="686"/>
    </location>
</feature>
<dbReference type="InterPro" id="IPR013763">
    <property type="entry name" value="Cyclin-like_dom"/>
</dbReference>
<dbReference type="AlphaFoldDB" id="A0A0G4LDA6"/>
<dbReference type="GO" id="GO:0008195">
    <property type="term" value="F:phosphatidate phosphatase activity"/>
    <property type="evidence" value="ECO:0007669"/>
    <property type="project" value="TreeGrafter"/>
</dbReference>
<keyword evidence="8" id="KW-0131">Cell cycle</keyword>
<evidence type="ECO:0000313" key="14">
    <source>
        <dbReference type="EMBL" id="CRK19710.1"/>
    </source>
</evidence>
<dbReference type="Proteomes" id="UP000044602">
    <property type="component" value="Unassembled WGS sequence"/>
</dbReference>
<dbReference type="CDD" id="cd03390">
    <property type="entry name" value="PAP2_containing_1_like"/>
    <property type="match status" value="1"/>
</dbReference>
<dbReference type="InterPro" id="IPR048258">
    <property type="entry name" value="Cyclins_cyclin-box"/>
</dbReference>
<dbReference type="CDD" id="cd20512">
    <property type="entry name" value="CYCLIN_CLBs_yeast_rpt2"/>
    <property type="match status" value="1"/>
</dbReference>
<dbReference type="InterPro" id="IPR043216">
    <property type="entry name" value="PAP-like"/>
</dbReference>
<dbReference type="InterPro" id="IPR004367">
    <property type="entry name" value="Cyclin_C-dom"/>
</dbReference>
<evidence type="ECO:0000256" key="10">
    <source>
        <dbReference type="SAM" id="MobiDB-lite"/>
    </source>
</evidence>
<feature type="domain" description="Cyclin-like" evidence="12">
    <location>
        <begin position="367"/>
        <end position="448"/>
    </location>
</feature>
<keyword evidence="5 11" id="KW-1133">Transmembrane helix</keyword>
<dbReference type="SMART" id="SM01332">
    <property type="entry name" value="Cyclin_C"/>
    <property type="match status" value="1"/>
</dbReference>
<evidence type="ECO:0000313" key="15">
    <source>
        <dbReference type="Proteomes" id="UP000044602"/>
    </source>
</evidence>
<dbReference type="GO" id="GO:0051301">
    <property type="term" value="P:cell division"/>
    <property type="evidence" value="ECO:0007669"/>
    <property type="project" value="UniProtKB-KW"/>
</dbReference>
<feature type="region of interest" description="Disordered" evidence="10">
    <location>
        <begin position="1019"/>
        <end position="1061"/>
    </location>
</feature>
<evidence type="ECO:0000256" key="5">
    <source>
        <dbReference type="ARBA" id="ARBA00022989"/>
    </source>
</evidence>
<feature type="non-terminal residue" evidence="14">
    <location>
        <position position="1"/>
    </location>
</feature>
<dbReference type="PROSITE" id="PS00292">
    <property type="entry name" value="CYCLINS"/>
    <property type="match status" value="1"/>
</dbReference>
<dbReference type="FunFam" id="1.10.472.10:FF:000001">
    <property type="entry name" value="G2/mitotic-specific cyclin"/>
    <property type="match status" value="1"/>
</dbReference>
<evidence type="ECO:0000259" key="13">
    <source>
        <dbReference type="SMART" id="SM01332"/>
    </source>
</evidence>
<feature type="compositionally biased region" description="Polar residues" evidence="10">
    <location>
        <begin position="28"/>
        <end position="47"/>
    </location>
</feature>
<accession>A0A0G4LDA6</accession>
<dbReference type="SUPFAM" id="SSF48317">
    <property type="entry name" value="Acid phosphatase/Vanadium-dependent haloperoxidase"/>
    <property type="match status" value="1"/>
</dbReference>
<dbReference type="PANTHER" id="PTHR10165:SF154">
    <property type="entry name" value="PAP2 DOMAIN PROTEIN (AFU_ORTHOLOGUE AFUA_1G09730)"/>
    <property type="match status" value="1"/>
</dbReference>
<feature type="transmembrane region" description="Helical" evidence="11">
    <location>
        <begin position="892"/>
        <end position="914"/>
    </location>
</feature>
<keyword evidence="4 11" id="KW-0812">Transmembrane</keyword>
<evidence type="ECO:0000256" key="2">
    <source>
        <dbReference type="ARBA" id="ARBA00008816"/>
    </source>
</evidence>
<dbReference type="SMART" id="SM00385">
    <property type="entry name" value="CYCLIN"/>
    <property type="match status" value="2"/>
</dbReference>
<feature type="compositionally biased region" description="Polar residues" evidence="10">
    <location>
        <begin position="116"/>
        <end position="129"/>
    </location>
</feature>
<dbReference type="InterPro" id="IPR006671">
    <property type="entry name" value="Cyclin_N"/>
</dbReference>
<keyword evidence="3" id="KW-0132">Cell division</keyword>
<dbReference type="Pfam" id="PF00134">
    <property type="entry name" value="Cyclin_N"/>
    <property type="match status" value="1"/>
</dbReference>
<evidence type="ECO:0000256" key="1">
    <source>
        <dbReference type="ARBA" id="ARBA00004141"/>
    </source>
</evidence>
<dbReference type="SUPFAM" id="SSF47954">
    <property type="entry name" value="Cyclin-like"/>
    <property type="match status" value="2"/>
</dbReference>